<feature type="region of interest" description="Disordered" evidence="6">
    <location>
        <begin position="128"/>
        <end position="147"/>
    </location>
</feature>
<evidence type="ECO:0000256" key="2">
    <source>
        <dbReference type="ARBA" id="ARBA00022723"/>
    </source>
</evidence>
<dbReference type="Pfam" id="PF05699">
    <property type="entry name" value="Dimer_Tnp_hAT"/>
    <property type="match status" value="1"/>
</dbReference>
<evidence type="ECO:0000313" key="8">
    <source>
        <dbReference type="EMBL" id="KAI9552694.1"/>
    </source>
</evidence>
<feature type="compositionally biased region" description="Low complexity" evidence="6">
    <location>
        <begin position="9"/>
        <end position="36"/>
    </location>
</feature>
<accession>A0AAD5KI03</accession>
<evidence type="ECO:0000256" key="1">
    <source>
        <dbReference type="ARBA" id="ARBA00004123"/>
    </source>
</evidence>
<organism evidence="8 9">
    <name type="scientific">Daphnia sinensis</name>
    <dbReference type="NCBI Taxonomy" id="1820382"/>
    <lineage>
        <taxon>Eukaryota</taxon>
        <taxon>Metazoa</taxon>
        <taxon>Ecdysozoa</taxon>
        <taxon>Arthropoda</taxon>
        <taxon>Crustacea</taxon>
        <taxon>Branchiopoda</taxon>
        <taxon>Diplostraca</taxon>
        <taxon>Cladocera</taxon>
        <taxon>Anomopoda</taxon>
        <taxon>Daphniidae</taxon>
        <taxon>Daphnia</taxon>
        <taxon>Daphnia similis group</taxon>
    </lineage>
</organism>
<keyword evidence="2" id="KW-0479">Metal-binding</keyword>
<feature type="compositionally biased region" description="Basic and acidic residues" evidence="6">
    <location>
        <begin position="58"/>
        <end position="71"/>
    </location>
</feature>
<sequence length="743" mass="83478">MGGPGSGNRGSASRGGSRGGSRAASRSGSRGGSQVRGRGRATAPTIQEQLLYEEEEEDRLRESHQHERANDPDENEISSEEEDVVPNQQVFAQCKHCNDGKYHHGHSDSFSNFLRHLRRCHEEEYNKVKTGGKQIPSNQSSLKNFLPTKVPKDTQKKIDILLAEMIVLDNLPLTVLQRDGFRRLISFIAPTYNIPSYEKMRDTIIPSIYARTAEVVKTVLKSCDVVTIMLDLWSSNSMVGFMGVSCSSVTADYVPFTCFLNMKEMPSNHTAEAILSEPERVVSDWELNGKVVRTVTDNASNMTKAFRLQLSNFILEEKEDEFIEMELEAGLEVPNYVLIPEYLECMSSAGGSQNDELEIENLMSTLEIDLAGLIQENCWKMNKTGFVSATSSHAGCLPHQTQLVIKDGLKALEKFVSESLDLLCKIVGGVRRSVVDTKVLLDSVRFKIPMMNLTRWNSQFSMKDTETTGLVIPFYLDLVNQCSLDPRVNQEAKFITSCKCMAEELSKSLSKRMSWVLKDTFFVLGSVLDPRIKGTWITAAGEEEEEVIATVKELLKLRYRTIGGNEEGERIEENSGSGGEDDRRRKANDSSSATPIHKRSRQSTRPLLASVLVRPRTLSRGVSKILDEFDNYFREPPIVNEKGQFDLDFSPCEYWKLNQHRFPALAPIAKDIMGIPCSSANIECAFSTAVDILSAKRNKTKPKLFDMLVFIKRNAKLLEIVSDKRKSRKLNDLDLDFAIFSKI</sequence>
<dbReference type="EMBL" id="WJBH02000009">
    <property type="protein sequence ID" value="KAI9552694.1"/>
    <property type="molecule type" value="Genomic_DNA"/>
</dbReference>
<dbReference type="InterPro" id="IPR008906">
    <property type="entry name" value="HATC_C_dom"/>
</dbReference>
<dbReference type="PANTHER" id="PTHR46481:SF10">
    <property type="entry name" value="ZINC FINGER BED DOMAIN-CONTAINING PROTEIN 39"/>
    <property type="match status" value="1"/>
</dbReference>
<dbReference type="SUPFAM" id="SSF53098">
    <property type="entry name" value="Ribonuclease H-like"/>
    <property type="match status" value="1"/>
</dbReference>
<keyword evidence="3" id="KW-0863">Zinc-finger</keyword>
<proteinExistence type="predicted"/>
<dbReference type="Proteomes" id="UP000820818">
    <property type="component" value="Linkage Group LG9"/>
</dbReference>
<evidence type="ECO:0000256" key="3">
    <source>
        <dbReference type="ARBA" id="ARBA00022771"/>
    </source>
</evidence>
<keyword evidence="4" id="KW-0862">Zinc</keyword>
<dbReference type="GO" id="GO:0008270">
    <property type="term" value="F:zinc ion binding"/>
    <property type="evidence" value="ECO:0007669"/>
    <property type="project" value="UniProtKB-KW"/>
</dbReference>
<evidence type="ECO:0000313" key="9">
    <source>
        <dbReference type="Proteomes" id="UP000820818"/>
    </source>
</evidence>
<evidence type="ECO:0000256" key="4">
    <source>
        <dbReference type="ARBA" id="ARBA00022833"/>
    </source>
</evidence>
<keyword evidence="5" id="KW-0539">Nucleus</keyword>
<name>A0AAD5KI03_9CRUS</name>
<feature type="region of interest" description="Disordered" evidence="6">
    <location>
        <begin position="568"/>
        <end position="602"/>
    </location>
</feature>
<gene>
    <name evidence="8" type="ORF">GHT06_020571</name>
</gene>
<dbReference type="InterPro" id="IPR052035">
    <property type="entry name" value="ZnF_BED_domain_contain"/>
</dbReference>
<dbReference type="PANTHER" id="PTHR46481">
    <property type="entry name" value="ZINC FINGER BED DOMAIN-CONTAINING PROTEIN 4"/>
    <property type="match status" value="1"/>
</dbReference>
<feature type="domain" description="HAT C-terminal dimerisation" evidence="7">
    <location>
        <begin position="628"/>
        <end position="714"/>
    </location>
</feature>
<evidence type="ECO:0000256" key="6">
    <source>
        <dbReference type="SAM" id="MobiDB-lite"/>
    </source>
</evidence>
<dbReference type="InterPro" id="IPR012337">
    <property type="entry name" value="RNaseH-like_sf"/>
</dbReference>
<comment type="subcellular location">
    <subcellularLocation>
        <location evidence="1">Nucleus</location>
    </subcellularLocation>
</comment>
<feature type="compositionally biased region" description="Acidic residues" evidence="6">
    <location>
        <begin position="72"/>
        <end position="84"/>
    </location>
</feature>
<reference evidence="8 9" key="1">
    <citation type="submission" date="2022-05" db="EMBL/GenBank/DDBJ databases">
        <title>A multi-omics perspective on studying reproductive biology in Daphnia sinensis.</title>
        <authorList>
            <person name="Jia J."/>
        </authorList>
    </citation>
    <scope>NUCLEOTIDE SEQUENCE [LARGE SCALE GENOMIC DNA]</scope>
    <source>
        <strain evidence="8 9">WSL</strain>
    </source>
</reference>
<protein>
    <recommendedName>
        <fullName evidence="7">HAT C-terminal dimerisation domain-containing protein</fullName>
    </recommendedName>
</protein>
<dbReference type="AlphaFoldDB" id="A0AAD5KI03"/>
<feature type="region of interest" description="Disordered" evidence="6">
    <location>
        <begin position="1"/>
        <end position="84"/>
    </location>
</feature>
<evidence type="ECO:0000256" key="5">
    <source>
        <dbReference type="ARBA" id="ARBA00023242"/>
    </source>
</evidence>
<dbReference type="GO" id="GO:0046983">
    <property type="term" value="F:protein dimerization activity"/>
    <property type="evidence" value="ECO:0007669"/>
    <property type="project" value="InterPro"/>
</dbReference>
<dbReference type="GO" id="GO:0005634">
    <property type="term" value="C:nucleus"/>
    <property type="evidence" value="ECO:0007669"/>
    <property type="project" value="UniProtKB-SubCell"/>
</dbReference>
<dbReference type="SUPFAM" id="SSF140996">
    <property type="entry name" value="Hermes dimerisation domain"/>
    <property type="match status" value="1"/>
</dbReference>
<keyword evidence="9" id="KW-1185">Reference proteome</keyword>
<comment type="caution">
    <text evidence="8">The sequence shown here is derived from an EMBL/GenBank/DDBJ whole genome shotgun (WGS) entry which is preliminary data.</text>
</comment>
<evidence type="ECO:0000259" key="7">
    <source>
        <dbReference type="Pfam" id="PF05699"/>
    </source>
</evidence>